<dbReference type="Proteomes" id="UP000308054">
    <property type="component" value="Unassembled WGS sequence"/>
</dbReference>
<dbReference type="InterPro" id="IPR036465">
    <property type="entry name" value="vWFA_dom_sf"/>
</dbReference>
<accession>A0A4S2H3B6</accession>
<dbReference type="EMBL" id="SRXW01000001">
    <property type="protein sequence ID" value="TGY90105.1"/>
    <property type="molecule type" value="Genomic_DNA"/>
</dbReference>
<dbReference type="InterPro" id="IPR002035">
    <property type="entry name" value="VWF_A"/>
</dbReference>
<comment type="caution">
    <text evidence="2">The sequence shown here is derived from an EMBL/GenBank/DDBJ whole genome shotgun (WGS) entry which is preliminary data.</text>
</comment>
<dbReference type="Gene3D" id="3.40.50.410">
    <property type="entry name" value="von Willebrand factor, type A domain"/>
    <property type="match status" value="2"/>
</dbReference>
<evidence type="ECO:0000313" key="2">
    <source>
        <dbReference type="EMBL" id="TGY90105.1"/>
    </source>
</evidence>
<dbReference type="RefSeq" id="WP_135994604.1">
    <property type="nucleotide sequence ID" value="NZ_CP071057.1"/>
</dbReference>
<dbReference type="SUPFAM" id="SSF53300">
    <property type="entry name" value="vWA-like"/>
    <property type="match status" value="1"/>
</dbReference>
<organism evidence="2 3">
    <name type="scientific">Marinicauda algicola</name>
    <dbReference type="NCBI Taxonomy" id="2029849"/>
    <lineage>
        <taxon>Bacteria</taxon>
        <taxon>Pseudomonadati</taxon>
        <taxon>Pseudomonadota</taxon>
        <taxon>Alphaproteobacteria</taxon>
        <taxon>Maricaulales</taxon>
        <taxon>Maricaulaceae</taxon>
        <taxon>Marinicauda</taxon>
    </lineage>
</organism>
<proteinExistence type="predicted"/>
<evidence type="ECO:0000259" key="1">
    <source>
        <dbReference type="PROSITE" id="PS50234"/>
    </source>
</evidence>
<gene>
    <name evidence="2" type="ORF">E5163_02965</name>
</gene>
<sequence>MASTKSFQIRHLDRTPRSGLGGVRAAAGRFGAFLSETAANVAVSFALMLAPLTAAVGGALDYTRAVMIGTEIQAALDSGVLAAASLTQDRDPETVVRAYVQAALADHGEIVDSLDITVRSQTSLNSRTVSADASVSLKTIMLGVVGIGDLTVFRTSEALEEVRDVEISLVLDVSGSMSGSKIAALRDAASEFLDVVLDTDRTDRTSVSVIPYNGGVRLPGAVNRGLFRGLNASGCPDHGTDYPVVIPHADLDTLSPLEWNGNPQLGHNHSSHCPEMHMESSFLQNDKAELQALVSGLDASGNTGLDVATAWGARALDPSWRAALPGEFADRPAAYDDPDTIKVLVVMTDGAATAQSRTERRRGRWRRYELYPASTARDNMLEACSYAKDHGVVVYTIAFQLSGQTNRDLMRNCASRAQTYYEVESMDISAAFAAIAADINQLRISK</sequence>
<reference evidence="2 3" key="1">
    <citation type="journal article" date="2017" name="Int. J. Syst. Evol. Microbiol.">
        <title>Marinicauda algicola sp. nov., isolated from a marine red alga Rhodosorus marinus.</title>
        <authorList>
            <person name="Jeong S.E."/>
            <person name="Jeon S.H."/>
            <person name="Chun B.H."/>
            <person name="Kim D.W."/>
            <person name="Jeon C.O."/>
        </authorList>
    </citation>
    <scope>NUCLEOTIDE SEQUENCE [LARGE SCALE GENOMIC DNA]</scope>
    <source>
        <strain evidence="2 3">JCM 31718</strain>
    </source>
</reference>
<protein>
    <submittedName>
        <fullName evidence="2">Pilus assembly protein</fullName>
    </submittedName>
</protein>
<evidence type="ECO:0000313" key="3">
    <source>
        <dbReference type="Proteomes" id="UP000308054"/>
    </source>
</evidence>
<feature type="domain" description="VWFA" evidence="1">
    <location>
        <begin position="166"/>
        <end position="439"/>
    </location>
</feature>
<dbReference type="OrthoDB" id="7522752at2"/>
<name>A0A4S2H3B6_9PROT</name>
<dbReference type="AlphaFoldDB" id="A0A4S2H3B6"/>
<dbReference type="CDD" id="cd00198">
    <property type="entry name" value="vWFA"/>
    <property type="match status" value="1"/>
</dbReference>
<dbReference type="PROSITE" id="PS50234">
    <property type="entry name" value="VWFA"/>
    <property type="match status" value="1"/>
</dbReference>
<keyword evidence="3" id="KW-1185">Reference proteome</keyword>